<keyword evidence="10" id="KW-0472">Membrane</keyword>
<dbReference type="Gene3D" id="3.40.50.720">
    <property type="entry name" value="NAD(P)-binding Rossmann-like Domain"/>
    <property type="match status" value="1"/>
</dbReference>
<dbReference type="InterPro" id="IPR036291">
    <property type="entry name" value="NAD(P)-bd_dom_sf"/>
</dbReference>
<dbReference type="AlphaFoldDB" id="A0A8K0IST7"/>
<evidence type="ECO:0000256" key="9">
    <source>
        <dbReference type="ARBA" id="ARBA00023002"/>
    </source>
</evidence>
<keyword evidence="17" id="KW-0175">Coiled coil</keyword>
<dbReference type="FunFam" id="3.40.50.720:FF:000022">
    <property type="entry name" value="Cinnamyl alcohol dehydrogenase"/>
    <property type="match status" value="1"/>
</dbReference>
<dbReference type="GO" id="GO:0008270">
    <property type="term" value="F:zinc ion binding"/>
    <property type="evidence" value="ECO:0007669"/>
    <property type="project" value="UniProtKB-KW"/>
</dbReference>
<evidence type="ECO:0000256" key="13">
    <source>
        <dbReference type="ARBA" id="ARBA00049226"/>
    </source>
</evidence>
<sequence>MKEHGLGQPGKHVGVVGLGGLGHLAVKFAKAFGAKVMVISTSTNKEEEAIEKLGDDTFIAAMGTMDGILDTASADRSLMPLIALLKTRGKLIALGGMTKPVEIGTFHLMLGIVAGSIIGGVKGIQEMLYFAEEHNITADVEVVGMDDVKAALEPLQKGDQRNFLVTIGEDEHTSPQLSSICLKVFDLDKLEQEGSSTTSPFCVQIMWIFTNQFPEAKITSVLVLEEAPPILLIAIGLESGSIYCIKGDIAREHITCFRLQVESVSDKSLSSITGLGFQVEGRALQLFAVIPSSVSLFSLHDQPPRRQTLDQIGCDANAVTMTDRLDLIIGRPEAVYFYEVDGRGPCWAFDGDKKFLGWFLGYLLCVTGDQRSSKNTFNIYDLKNRLIAHSTVVGEVSHLLCEWGFIILIMSDKRILCIIEKDMESKLDMLFKKNLYTVAVNIIQSPQADAAATVEVLRKYGDHLYSKQDYDEAMSQYINTIGYLEPYYVIQKFLDAQRIYNLTNYLEKLHERGLASKDHTTLLLNCYTKLKDVEKLNKFIKDEESVGEHKFDMETAIRVCRAAGYHEHALYVSKKSERHEWYLKILLEDLGRYSEALQYISSLEPNEAGVTVKEYGKILVGHRPAETIDILLRLCTDGGESTRRRTSNAMHLLMLPSPMDFINIFAHSQQSLMDFLERYISKVKDSPAQVEIHNTLLELYLSNTLCFPSVSQENGGENHDLKVSSAREVANVFIKKSKDNYTVEKKDVTKEKDYLERQQKGLTLLKSSWTLDMEQSLYDADLAVIFCEMNKFKDGLLFLYEKMKLYKEVIACYMQDHDHDGLIACCKNLGDSTHGGDPSLWCDLLKYFGELGEDCSKEVKEVLTYIERDDILPPIVVLQTLSRNPCLTLSVVKGYIARKLEQETKLIENDCKSTEKYQEDTASMRKEIQDLRTNARIFQLSKCTACTFTLDLPALRERIFLYLYPPRASFMFSPLELVEVKNELEKLKYYLKQEKAANADLIKKIDCSEKVLSEAQEVIDQKDDELSRAYRRIEVLEKQRSEADRECHHAYDIIRRLKRTLAERDGSSFETALL</sequence>
<dbReference type="EMBL" id="CM017884">
    <property type="protein sequence ID" value="KAG1366559.1"/>
    <property type="molecule type" value="Genomic_DNA"/>
</dbReference>
<reference evidence="19" key="1">
    <citation type="journal article" date="2017" name="Gigascience">
        <title>The genome draft of coconut (Cocos nucifera).</title>
        <authorList>
            <person name="Xiao Y."/>
            <person name="Xu P."/>
            <person name="Fan H."/>
            <person name="Baudouin L."/>
            <person name="Xia W."/>
            <person name="Bocs S."/>
            <person name="Xu J."/>
            <person name="Li Q."/>
            <person name="Guo A."/>
            <person name="Zhou L."/>
            <person name="Li J."/>
            <person name="Wu Y."/>
            <person name="Ma Z."/>
            <person name="Armero A."/>
            <person name="Issali A.E."/>
            <person name="Liu N."/>
            <person name="Peng M."/>
            <person name="Yang Y."/>
        </authorList>
    </citation>
    <scope>NUCLEOTIDE SEQUENCE</scope>
    <source>
        <tissue evidence="19">Spear leaf of Hainan Tall coconut</tissue>
    </source>
</reference>
<evidence type="ECO:0000256" key="12">
    <source>
        <dbReference type="ARBA" id="ARBA00048379"/>
    </source>
</evidence>
<dbReference type="GO" id="GO:0030897">
    <property type="term" value="C:HOPS complex"/>
    <property type="evidence" value="ECO:0007669"/>
    <property type="project" value="TreeGrafter"/>
</dbReference>
<evidence type="ECO:0000256" key="14">
    <source>
        <dbReference type="ARBA" id="ARBA00049311"/>
    </source>
</evidence>
<feature type="domain" description="Alcohol dehydrogenase-like C-terminal" evidence="18">
    <location>
        <begin position="20"/>
        <end position="128"/>
    </location>
</feature>
<dbReference type="EC" id="1.1.1.195" evidence="4"/>
<comment type="subcellular location">
    <subcellularLocation>
        <location evidence="2">Endomembrane system</location>
        <topology evidence="2">Peripheral membrane protein</topology>
    </subcellularLocation>
</comment>
<dbReference type="Gene3D" id="3.90.180.10">
    <property type="entry name" value="Medium-chain alcohol dehydrogenases, catalytic domain"/>
    <property type="match status" value="1"/>
</dbReference>
<gene>
    <name evidence="19" type="ORF">COCNU_13G003490</name>
</gene>
<proteinExistence type="predicted"/>
<evidence type="ECO:0000256" key="6">
    <source>
        <dbReference type="ARBA" id="ARBA00022733"/>
    </source>
</evidence>
<dbReference type="GO" id="GO:0045551">
    <property type="term" value="F:cinnamyl-alcohol dehydrogenase activity"/>
    <property type="evidence" value="ECO:0007669"/>
    <property type="project" value="UniProtKB-EC"/>
</dbReference>
<comment type="pathway">
    <text evidence="3">Aromatic compound metabolism; phenylpropanoid biosynthesis.</text>
</comment>
<evidence type="ECO:0000256" key="8">
    <source>
        <dbReference type="ARBA" id="ARBA00022833"/>
    </source>
</evidence>
<dbReference type="GO" id="GO:0048284">
    <property type="term" value="P:organelle fusion"/>
    <property type="evidence" value="ECO:0007669"/>
    <property type="project" value="TreeGrafter"/>
</dbReference>
<evidence type="ECO:0000256" key="11">
    <source>
        <dbReference type="ARBA" id="ARBA00047329"/>
    </source>
</evidence>
<comment type="catalytic activity">
    <reaction evidence="11">
        <text>(E)-4-coumaroyl alcohol + NADP(+) = (E)-4-coumaraldehyde + NADPH + H(+)</text>
        <dbReference type="Rhea" id="RHEA:45724"/>
        <dbReference type="ChEBI" id="CHEBI:15378"/>
        <dbReference type="ChEBI" id="CHEBI:28353"/>
        <dbReference type="ChEBI" id="CHEBI:57783"/>
        <dbReference type="ChEBI" id="CHEBI:58349"/>
        <dbReference type="ChEBI" id="CHEBI:64555"/>
        <dbReference type="EC" id="1.1.1.195"/>
    </reaction>
    <physiologicalReaction direction="right-to-left" evidence="11">
        <dbReference type="Rhea" id="RHEA:45726"/>
    </physiologicalReaction>
</comment>
<keyword evidence="20" id="KW-1185">Reference proteome</keyword>
<evidence type="ECO:0000256" key="7">
    <source>
        <dbReference type="ARBA" id="ARBA00022771"/>
    </source>
</evidence>
<dbReference type="Proteomes" id="UP000797356">
    <property type="component" value="Chromosome 13"/>
</dbReference>
<dbReference type="Pfam" id="PF23356">
    <property type="entry name" value="TPR_PEP5_VPS11"/>
    <property type="match status" value="2"/>
</dbReference>
<dbReference type="GO" id="GO:0006886">
    <property type="term" value="P:intracellular protein transport"/>
    <property type="evidence" value="ECO:0007669"/>
    <property type="project" value="UniProtKB-UniRule"/>
</dbReference>
<comment type="caution">
    <text evidence="19">The sequence shown here is derived from an EMBL/GenBank/DDBJ whole genome shotgun (WGS) entry which is preliminary data.</text>
</comment>
<feature type="coiled-coil region" evidence="17">
    <location>
        <begin position="977"/>
        <end position="1046"/>
    </location>
</feature>
<evidence type="ECO:0000256" key="15">
    <source>
        <dbReference type="ARBA" id="ARBA00049332"/>
    </source>
</evidence>
<keyword evidence="6" id="KW-0438">Lignin biosynthesis</keyword>
<dbReference type="InterPro" id="IPR000547">
    <property type="entry name" value="Clathrin_H-chain/VPS_repeat"/>
</dbReference>
<evidence type="ECO:0000313" key="19">
    <source>
        <dbReference type="EMBL" id="KAG1366559.1"/>
    </source>
</evidence>
<evidence type="ECO:0000256" key="4">
    <source>
        <dbReference type="ARBA" id="ARBA00013171"/>
    </source>
</evidence>
<dbReference type="InterPro" id="IPR013149">
    <property type="entry name" value="ADH-like_C"/>
</dbReference>
<evidence type="ECO:0000256" key="1">
    <source>
        <dbReference type="ARBA" id="ARBA00001947"/>
    </source>
</evidence>
<keyword evidence="7" id="KW-0863">Zinc-finger</keyword>
<keyword evidence="8" id="KW-0862">Zinc</keyword>
<evidence type="ECO:0000256" key="17">
    <source>
        <dbReference type="SAM" id="Coils"/>
    </source>
</evidence>
<feature type="repeat" description="CHCR" evidence="16">
    <location>
        <begin position="646"/>
        <end position="857"/>
    </location>
</feature>
<evidence type="ECO:0000256" key="3">
    <source>
        <dbReference type="ARBA" id="ARBA00004928"/>
    </source>
</evidence>
<dbReference type="GO" id="GO:0007032">
    <property type="term" value="P:endosome organization"/>
    <property type="evidence" value="ECO:0007669"/>
    <property type="project" value="TreeGrafter"/>
</dbReference>
<dbReference type="GO" id="GO:0009809">
    <property type="term" value="P:lignin biosynthetic process"/>
    <property type="evidence" value="ECO:0007669"/>
    <property type="project" value="UniProtKB-KW"/>
</dbReference>
<comment type="catalytic activity">
    <reaction evidence="12">
        <text>(E)-sinapyl alcohol + NADP(+) = (E)-sinapaldehyde + NADPH + H(+)</text>
        <dbReference type="Rhea" id="RHEA:45704"/>
        <dbReference type="ChEBI" id="CHEBI:15378"/>
        <dbReference type="ChEBI" id="CHEBI:27949"/>
        <dbReference type="ChEBI" id="CHEBI:57783"/>
        <dbReference type="ChEBI" id="CHEBI:58349"/>
        <dbReference type="ChEBI" id="CHEBI:64557"/>
        <dbReference type="EC" id="1.1.1.195"/>
    </reaction>
    <physiologicalReaction direction="right-to-left" evidence="12">
        <dbReference type="Rhea" id="RHEA:45706"/>
    </physiologicalReaction>
</comment>
<dbReference type="GO" id="GO:0007033">
    <property type="term" value="P:vacuole organization"/>
    <property type="evidence" value="ECO:0007669"/>
    <property type="project" value="TreeGrafter"/>
</dbReference>
<dbReference type="OrthoDB" id="26184at2759"/>
<dbReference type="FunFam" id="1.25.40.10:FF:000278">
    <property type="entry name" value="Vacuolar protein sorting-associated protein 11 homolog"/>
    <property type="match status" value="1"/>
</dbReference>
<reference evidence="19" key="2">
    <citation type="submission" date="2019-07" db="EMBL/GenBank/DDBJ databases">
        <authorList>
            <person name="Yang Y."/>
            <person name="Bocs S."/>
            <person name="Baudouin L."/>
        </authorList>
    </citation>
    <scope>NUCLEOTIDE SEQUENCE</scope>
    <source>
        <tissue evidence="19">Spear leaf of Hainan Tall coconut</tissue>
    </source>
</reference>
<dbReference type="PANTHER" id="PTHR23323">
    <property type="entry name" value="VACUOLAR PROTEIN SORTING-ASSOCIATED PROTEIN"/>
    <property type="match status" value="1"/>
</dbReference>
<feature type="repeat" description="CHCR" evidence="16">
    <location>
        <begin position="477"/>
        <end position="628"/>
    </location>
</feature>
<dbReference type="PROSITE" id="PS50236">
    <property type="entry name" value="CHCR"/>
    <property type="match status" value="2"/>
</dbReference>
<comment type="catalytic activity">
    <reaction evidence="13">
        <text>(E)-caffeyl alcohol + NADP(+) = (E)-caffeyl aldehyde + NADPH + H(+)</text>
        <dbReference type="Rhea" id="RHEA:45728"/>
        <dbReference type="ChEBI" id="CHEBI:15378"/>
        <dbReference type="ChEBI" id="CHEBI:28323"/>
        <dbReference type="ChEBI" id="CHEBI:31334"/>
        <dbReference type="ChEBI" id="CHEBI:57783"/>
        <dbReference type="ChEBI" id="CHEBI:58349"/>
    </reaction>
    <physiologicalReaction direction="right-to-left" evidence="13">
        <dbReference type="Rhea" id="RHEA:45730"/>
    </physiologicalReaction>
</comment>
<dbReference type="GO" id="GO:0030674">
    <property type="term" value="F:protein-macromolecule adaptor activity"/>
    <property type="evidence" value="ECO:0007669"/>
    <property type="project" value="TreeGrafter"/>
</dbReference>
<dbReference type="Pfam" id="PF00107">
    <property type="entry name" value="ADH_zinc_N"/>
    <property type="match status" value="1"/>
</dbReference>
<dbReference type="Pfam" id="PF23266">
    <property type="entry name" value="VPS11_N"/>
    <property type="match status" value="1"/>
</dbReference>
<dbReference type="GO" id="GO:0006904">
    <property type="term" value="P:vesicle docking involved in exocytosis"/>
    <property type="evidence" value="ECO:0007669"/>
    <property type="project" value="TreeGrafter"/>
</dbReference>
<comment type="cofactor">
    <cofactor evidence="1">
        <name>Zn(2+)</name>
        <dbReference type="ChEBI" id="CHEBI:29105"/>
    </cofactor>
</comment>
<evidence type="ECO:0000259" key="18">
    <source>
        <dbReference type="Pfam" id="PF00107"/>
    </source>
</evidence>
<dbReference type="GO" id="GO:0005768">
    <property type="term" value="C:endosome"/>
    <property type="evidence" value="ECO:0007669"/>
    <property type="project" value="TreeGrafter"/>
</dbReference>
<protein>
    <recommendedName>
        <fullName evidence="4">cinnamyl-alcohol dehydrogenase</fullName>
        <ecNumber evidence="4">1.1.1.195</ecNumber>
    </recommendedName>
</protein>
<name>A0A8K0IST7_COCNU</name>
<evidence type="ECO:0000256" key="2">
    <source>
        <dbReference type="ARBA" id="ARBA00004184"/>
    </source>
</evidence>
<evidence type="ECO:0000256" key="16">
    <source>
        <dbReference type="PROSITE-ProRule" id="PRU01006"/>
    </source>
</evidence>
<evidence type="ECO:0000256" key="5">
    <source>
        <dbReference type="ARBA" id="ARBA00022723"/>
    </source>
</evidence>
<dbReference type="InterPro" id="IPR057308">
    <property type="entry name" value="CHCR_PEP5_VPS11"/>
</dbReference>
<dbReference type="SUPFAM" id="SSF51735">
    <property type="entry name" value="NAD(P)-binding Rossmann-fold domains"/>
    <property type="match status" value="1"/>
</dbReference>
<keyword evidence="9" id="KW-0560">Oxidoreductase</keyword>
<evidence type="ECO:0000313" key="20">
    <source>
        <dbReference type="Proteomes" id="UP000797356"/>
    </source>
</evidence>
<organism evidence="19 20">
    <name type="scientific">Cocos nucifera</name>
    <name type="common">Coconut palm</name>
    <dbReference type="NCBI Taxonomy" id="13894"/>
    <lineage>
        <taxon>Eukaryota</taxon>
        <taxon>Viridiplantae</taxon>
        <taxon>Streptophyta</taxon>
        <taxon>Embryophyta</taxon>
        <taxon>Tracheophyta</taxon>
        <taxon>Spermatophyta</taxon>
        <taxon>Magnoliopsida</taxon>
        <taxon>Liliopsida</taxon>
        <taxon>Arecaceae</taxon>
        <taxon>Arecoideae</taxon>
        <taxon>Cocoseae</taxon>
        <taxon>Attaleinae</taxon>
        <taxon>Cocos</taxon>
    </lineage>
</organism>
<keyword evidence="5" id="KW-0479">Metal-binding</keyword>
<accession>A0A8K0IST7</accession>
<evidence type="ECO:0000256" key="10">
    <source>
        <dbReference type="ARBA" id="ARBA00023136"/>
    </source>
</evidence>
<dbReference type="PANTHER" id="PTHR23323:SF24">
    <property type="entry name" value="VACUOLAR PROTEIN SORTING-ASSOCIATED PROTEIN 11 HOMOLOG"/>
    <property type="match status" value="1"/>
</dbReference>
<comment type="catalytic activity">
    <reaction evidence="14">
        <text>(E)-coniferol + NADP(+) = (E)-coniferaldehyde + NADPH + H(+)</text>
        <dbReference type="Rhea" id="RHEA:22444"/>
        <dbReference type="ChEBI" id="CHEBI:15378"/>
        <dbReference type="ChEBI" id="CHEBI:16547"/>
        <dbReference type="ChEBI" id="CHEBI:17745"/>
        <dbReference type="ChEBI" id="CHEBI:57783"/>
        <dbReference type="ChEBI" id="CHEBI:58349"/>
        <dbReference type="EC" id="1.1.1.195"/>
    </reaction>
    <physiologicalReaction direction="right-to-left" evidence="14">
        <dbReference type="Rhea" id="RHEA:22446"/>
    </physiologicalReaction>
</comment>
<comment type="catalytic activity">
    <reaction evidence="15">
        <text>(E)-cinnamyl alcohol + NADP(+) = (E)-cinnamaldehyde + NADPH + H(+)</text>
        <dbReference type="Rhea" id="RHEA:10392"/>
        <dbReference type="ChEBI" id="CHEBI:15378"/>
        <dbReference type="ChEBI" id="CHEBI:16731"/>
        <dbReference type="ChEBI" id="CHEBI:33227"/>
        <dbReference type="ChEBI" id="CHEBI:57783"/>
        <dbReference type="ChEBI" id="CHEBI:58349"/>
        <dbReference type="EC" id="1.1.1.195"/>
    </reaction>
    <physiologicalReaction direction="right-to-left" evidence="15">
        <dbReference type="Rhea" id="RHEA:10394"/>
    </physiologicalReaction>
</comment>